<evidence type="ECO:0000313" key="2">
    <source>
        <dbReference type="EMBL" id="PUZ65281.1"/>
    </source>
</evidence>
<accession>A0A2T7EBS4</accession>
<feature type="compositionally biased region" description="Low complexity" evidence="1">
    <location>
        <begin position="31"/>
        <end position="40"/>
    </location>
</feature>
<dbReference type="EMBL" id="CM009751">
    <property type="protein sequence ID" value="PUZ65281.1"/>
    <property type="molecule type" value="Genomic_DNA"/>
</dbReference>
<name>A0A2T7EBS4_9POAL</name>
<feature type="compositionally biased region" description="Low complexity" evidence="1">
    <location>
        <begin position="90"/>
        <end position="108"/>
    </location>
</feature>
<feature type="region of interest" description="Disordered" evidence="1">
    <location>
        <begin position="1"/>
        <end position="116"/>
    </location>
</feature>
<dbReference type="Proteomes" id="UP000244336">
    <property type="component" value="Chromosome 3"/>
</dbReference>
<sequence length="176" mass="19741">MNRHRRVSLSSLPIRPRRGESPTKGRPPSPSRRGSTTRSAGSHRPRRRPRRARPAPRRGFPTRGARGRRPRRHRRPLLAAAPPPRRRGPRTAAPPRLGPRAAAPPRGGCTSSSTPSTLHRRFYTLRLNLLHAARAASFTPSAQVLAAPPRLLHAAVRLALLKFRLKRRREEHHPSS</sequence>
<gene>
    <name evidence="2" type="ORF">GQ55_3G211100</name>
</gene>
<reference evidence="2 3" key="1">
    <citation type="submission" date="2018-04" db="EMBL/GenBank/DDBJ databases">
        <title>WGS assembly of Panicum hallii var. hallii HAL2.</title>
        <authorList>
            <person name="Lovell J."/>
            <person name="Jenkins J."/>
            <person name="Lowry D."/>
            <person name="Mamidi S."/>
            <person name="Sreedasyam A."/>
            <person name="Weng X."/>
            <person name="Barry K."/>
            <person name="Bonette J."/>
            <person name="Campitelli B."/>
            <person name="Daum C."/>
            <person name="Gordon S."/>
            <person name="Gould B."/>
            <person name="Lipzen A."/>
            <person name="MacQueen A."/>
            <person name="Palacio-Mejia J."/>
            <person name="Plott C."/>
            <person name="Shakirov E."/>
            <person name="Shu S."/>
            <person name="Yoshinaga Y."/>
            <person name="Zane M."/>
            <person name="Rokhsar D."/>
            <person name="Grimwood J."/>
            <person name="Schmutz J."/>
            <person name="Juenger T."/>
        </authorList>
    </citation>
    <scope>NUCLEOTIDE SEQUENCE [LARGE SCALE GENOMIC DNA]</scope>
    <source>
        <strain evidence="3">cv. HAL2</strain>
    </source>
</reference>
<organism evidence="2 3">
    <name type="scientific">Panicum hallii var. hallii</name>
    <dbReference type="NCBI Taxonomy" id="1504633"/>
    <lineage>
        <taxon>Eukaryota</taxon>
        <taxon>Viridiplantae</taxon>
        <taxon>Streptophyta</taxon>
        <taxon>Embryophyta</taxon>
        <taxon>Tracheophyta</taxon>
        <taxon>Spermatophyta</taxon>
        <taxon>Magnoliopsida</taxon>
        <taxon>Liliopsida</taxon>
        <taxon>Poales</taxon>
        <taxon>Poaceae</taxon>
        <taxon>PACMAD clade</taxon>
        <taxon>Panicoideae</taxon>
        <taxon>Panicodae</taxon>
        <taxon>Paniceae</taxon>
        <taxon>Panicinae</taxon>
        <taxon>Panicum</taxon>
        <taxon>Panicum sect. Panicum</taxon>
    </lineage>
</organism>
<dbReference type="AlphaFoldDB" id="A0A2T7EBS4"/>
<keyword evidence="3" id="KW-1185">Reference proteome</keyword>
<evidence type="ECO:0000256" key="1">
    <source>
        <dbReference type="SAM" id="MobiDB-lite"/>
    </source>
</evidence>
<feature type="compositionally biased region" description="Basic residues" evidence="1">
    <location>
        <begin position="41"/>
        <end position="56"/>
    </location>
</feature>
<feature type="compositionally biased region" description="Basic residues" evidence="1">
    <location>
        <begin position="65"/>
        <end position="76"/>
    </location>
</feature>
<protein>
    <submittedName>
        <fullName evidence="2">Uncharacterized protein</fullName>
    </submittedName>
</protein>
<proteinExistence type="predicted"/>
<evidence type="ECO:0000313" key="3">
    <source>
        <dbReference type="Proteomes" id="UP000244336"/>
    </source>
</evidence>
<dbReference type="Gramene" id="PUZ65281">
    <property type="protein sequence ID" value="PUZ65281"/>
    <property type="gene ID" value="GQ55_3G211100"/>
</dbReference>